<keyword evidence="8 14" id="KW-1133">Transmembrane helix</keyword>
<dbReference type="GO" id="GO:0050380">
    <property type="term" value="F:undecaprenyl-diphosphatase activity"/>
    <property type="evidence" value="ECO:0007669"/>
    <property type="project" value="UniProtKB-UniRule"/>
</dbReference>
<dbReference type="Proteomes" id="UP000245506">
    <property type="component" value="Unassembled WGS sequence"/>
</dbReference>
<evidence type="ECO:0000256" key="7">
    <source>
        <dbReference type="ARBA" id="ARBA00022801"/>
    </source>
</evidence>
<evidence type="ECO:0000256" key="10">
    <source>
        <dbReference type="ARBA" id="ARBA00023251"/>
    </source>
</evidence>
<reference evidence="15 16" key="1">
    <citation type="submission" date="2018-05" db="EMBL/GenBank/DDBJ databases">
        <title>Leucothrix arctica sp. nov., isolated from Arctic seawater.</title>
        <authorList>
            <person name="Choi A."/>
            <person name="Baek K."/>
        </authorList>
    </citation>
    <scope>NUCLEOTIDE SEQUENCE [LARGE SCALE GENOMIC DNA]</scope>
    <source>
        <strain evidence="15 16">IMCC9719</strain>
    </source>
</reference>
<comment type="similarity">
    <text evidence="2 14">Belongs to the UppP family.</text>
</comment>
<dbReference type="InterPro" id="IPR003824">
    <property type="entry name" value="UppP"/>
</dbReference>
<dbReference type="PANTHER" id="PTHR30622:SF3">
    <property type="entry name" value="UNDECAPRENYL-DIPHOSPHATASE"/>
    <property type="match status" value="1"/>
</dbReference>
<comment type="subcellular location">
    <subcellularLocation>
        <location evidence="1 14">Cell membrane</location>
        <topology evidence="1 14">Multi-pass membrane protein</topology>
    </subcellularLocation>
</comment>
<evidence type="ECO:0000256" key="12">
    <source>
        <dbReference type="ARBA" id="ARBA00032932"/>
    </source>
</evidence>
<evidence type="ECO:0000256" key="3">
    <source>
        <dbReference type="ARBA" id="ARBA00012374"/>
    </source>
</evidence>
<dbReference type="NCBIfam" id="NF001389">
    <property type="entry name" value="PRK00281.1-2"/>
    <property type="match status" value="1"/>
</dbReference>
<dbReference type="GO" id="GO:0008360">
    <property type="term" value="P:regulation of cell shape"/>
    <property type="evidence" value="ECO:0007669"/>
    <property type="project" value="UniProtKB-KW"/>
</dbReference>
<keyword evidence="5 14" id="KW-1003">Cell membrane</keyword>
<comment type="miscellaneous">
    <text evidence="14">Bacitracin is thought to be involved in the inhibition of peptidoglycan synthesis by sequestering undecaprenyl diphosphate, thereby reducing the pool of lipid carrier available.</text>
</comment>
<dbReference type="Pfam" id="PF02673">
    <property type="entry name" value="BacA"/>
    <property type="match status" value="1"/>
</dbReference>
<dbReference type="AlphaFoldDB" id="A0A317CFQ2"/>
<feature type="transmembrane region" description="Helical" evidence="14">
    <location>
        <begin position="43"/>
        <end position="60"/>
    </location>
</feature>
<dbReference type="PANTHER" id="PTHR30622">
    <property type="entry name" value="UNDECAPRENYL-DIPHOSPHATASE"/>
    <property type="match status" value="1"/>
</dbReference>
<dbReference type="NCBIfam" id="NF001390">
    <property type="entry name" value="PRK00281.1-4"/>
    <property type="match status" value="1"/>
</dbReference>
<feature type="transmembrane region" description="Helical" evidence="14">
    <location>
        <begin position="175"/>
        <end position="194"/>
    </location>
</feature>
<dbReference type="GO" id="GO:0046677">
    <property type="term" value="P:response to antibiotic"/>
    <property type="evidence" value="ECO:0007669"/>
    <property type="project" value="UniProtKB-UniRule"/>
</dbReference>
<comment type="caution">
    <text evidence="15">The sequence shown here is derived from an EMBL/GenBank/DDBJ whole genome shotgun (WGS) entry which is preliminary data.</text>
</comment>
<gene>
    <name evidence="14" type="primary">uppP</name>
    <name evidence="15" type="ORF">DKT75_06865</name>
</gene>
<dbReference type="GO" id="GO:0071555">
    <property type="term" value="P:cell wall organization"/>
    <property type="evidence" value="ECO:0007669"/>
    <property type="project" value="UniProtKB-KW"/>
</dbReference>
<proteinExistence type="inferred from homology"/>
<evidence type="ECO:0000256" key="13">
    <source>
        <dbReference type="ARBA" id="ARBA00047594"/>
    </source>
</evidence>
<evidence type="ECO:0000313" key="15">
    <source>
        <dbReference type="EMBL" id="PWQ97424.1"/>
    </source>
</evidence>
<name>A0A317CFQ2_9GAMM</name>
<keyword evidence="9 14" id="KW-0472">Membrane</keyword>
<evidence type="ECO:0000256" key="9">
    <source>
        <dbReference type="ARBA" id="ARBA00023136"/>
    </source>
</evidence>
<protein>
    <recommendedName>
        <fullName evidence="4 14">Undecaprenyl-diphosphatase</fullName>
        <ecNumber evidence="3 14">3.6.1.27</ecNumber>
    </recommendedName>
    <alternativeName>
        <fullName evidence="12 14">Bacitracin resistance protein</fullName>
    </alternativeName>
    <alternativeName>
        <fullName evidence="11 14">Undecaprenyl pyrophosphate phosphatase</fullName>
    </alternativeName>
</protein>
<keyword evidence="6 14" id="KW-0812">Transmembrane</keyword>
<dbReference type="NCBIfam" id="TIGR00753">
    <property type="entry name" value="undec_PP_bacA"/>
    <property type="match status" value="1"/>
</dbReference>
<evidence type="ECO:0000256" key="1">
    <source>
        <dbReference type="ARBA" id="ARBA00004651"/>
    </source>
</evidence>
<accession>A0A317CFQ2</accession>
<dbReference type="HAMAP" id="MF_01006">
    <property type="entry name" value="Undec_diphosphatase"/>
    <property type="match status" value="1"/>
</dbReference>
<comment type="function">
    <text evidence="14">Catalyzes the dephosphorylation of undecaprenyl diphosphate (UPP). Confers resistance to bacitracin.</text>
</comment>
<dbReference type="EC" id="3.6.1.27" evidence="3 14"/>
<evidence type="ECO:0000256" key="8">
    <source>
        <dbReference type="ARBA" id="ARBA00022989"/>
    </source>
</evidence>
<evidence type="ECO:0000313" key="16">
    <source>
        <dbReference type="Proteomes" id="UP000245506"/>
    </source>
</evidence>
<dbReference type="GO" id="GO:0009252">
    <property type="term" value="P:peptidoglycan biosynthetic process"/>
    <property type="evidence" value="ECO:0007669"/>
    <property type="project" value="UniProtKB-KW"/>
</dbReference>
<evidence type="ECO:0000256" key="11">
    <source>
        <dbReference type="ARBA" id="ARBA00032707"/>
    </source>
</evidence>
<evidence type="ECO:0000256" key="5">
    <source>
        <dbReference type="ARBA" id="ARBA00022475"/>
    </source>
</evidence>
<feature type="transmembrane region" description="Helical" evidence="14">
    <location>
        <begin position="72"/>
        <end position="90"/>
    </location>
</feature>
<keyword evidence="14" id="KW-0961">Cell wall biogenesis/degradation</keyword>
<feature type="transmembrane region" description="Helical" evidence="14">
    <location>
        <begin position="236"/>
        <end position="258"/>
    </location>
</feature>
<keyword evidence="10 14" id="KW-0046">Antibiotic resistance</keyword>
<keyword evidence="16" id="KW-1185">Reference proteome</keyword>
<dbReference type="GO" id="GO:0005886">
    <property type="term" value="C:plasma membrane"/>
    <property type="evidence" value="ECO:0007669"/>
    <property type="project" value="UniProtKB-SubCell"/>
</dbReference>
<dbReference type="EMBL" id="QGKL01000020">
    <property type="protein sequence ID" value="PWQ97424.1"/>
    <property type="molecule type" value="Genomic_DNA"/>
</dbReference>
<evidence type="ECO:0000256" key="2">
    <source>
        <dbReference type="ARBA" id="ARBA00010621"/>
    </source>
</evidence>
<keyword evidence="14" id="KW-0573">Peptidoglycan synthesis</keyword>
<dbReference type="OrthoDB" id="9808289at2"/>
<evidence type="ECO:0000256" key="14">
    <source>
        <dbReference type="HAMAP-Rule" id="MF_01006"/>
    </source>
</evidence>
<organism evidence="15 16">
    <name type="scientific">Leucothrix arctica</name>
    <dbReference type="NCBI Taxonomy" id="1481894"/>
    <lineage>
        <taxon>Bacteria</taxon>
        <taxon>Pseudomonadati</taxon>
        <taxon>Pseudomonadota</taxon>
        <taxon>Gammaproteobacteria</taxon>
        <taxon>Thiotrichales</taxon>
        <taxon>Thiotrichaceae</taxon>
        <taxon>Leucothrix</taxon>
    </lineage>
</organism>
<evidence type="ECO:0000256" key="6">
    <source>
        <dbReference type="ARBA" id="ARBA00022692"/>
    </source>
</evidence>
<keyword evidence="14" id="KW-0133">Cell shape</keyword>
<comment type="catalytic activity">
    <reaction evidence="13 14">
        <text>di-trans,octa-cis-undecaprenyl diphosphate + H2O = di-trans,octa-cis-undecaprenyl phosphate + phosphate + H(+)</text>
        <dbReference type="Rhea" id="RHEA:28094"/>
        <dbReference type="ChEBI" id="CHEBI:15377"/>
        <dbReference type="ChEBI" id="CHEBI:15378"/>
        <dbReference type="ChEBI" id="CHEBI:43474"/>
        <dbReference type="ChEBI" id="CHEBI:58405"/>
        <dbReference type="ChEBI" id="CHEBI:60392"/>
        <dbReference type="EC" id="3.6.1.27"/>
    </reaction>
</comment>
<dbReference type="RefSeq" id="WP_109822684.1">
    <property type="nucleotide sequence ID" value="NZ_QGKL01000020.1"/>
</dbReference>
<sequence length="262" mass="28746">MDIIHAIILGAVEGFTEFLPISSTGHLIVVSEWLGLDQTKANAAFEVIIQLAAILAVIANYKDKFTFRYFNLWVKVAIAFIPIGAIGFTFSSQIKVLFTVPTVAVMFIVGGVIFLIVEHFQKGKVTGTQSVDDVTYKQAIWIGVAQVFALIPGTSRAGSTIIGAMLVNMSRKASAEFSFLLAMPVMIAASGYDLLKHHDEFTSDGWLTLGIGFITAFVVAYFAMKLFIRFLERFTFVAFGVYRIIFGVLLLVLSYTGYLGAH</sequence>
<feature type="transmembrane region" description="Helical" evidence="14">
    <location>
        <begin position="206"/>
        <end position="224"/>
    </location>
</feature>
<evidence type="ECO:0000256" key="4">
    <source>
        <dbReference type="ARBA" id="ARBA00021581"/>
    </source>
</evidence>
<feature type="transmembrane region" description="Helical" evidence="14">
    <location>
        <begin position="96"/>
        <end position="117"/>
    </location>
</feature>
<keyword evidence="7 14" id="KW-0378">Hydrolase</keyword>